<feature type="region of interest" description="Disordered" evidence="8">
    <location>
        <begin position="945"/>
        <end position="964"/>
    </location>
</feature>
<name>A0A4T0GWD1_WALIC</name>
<sequence>MDAAQLQQLFQSTYSPDVNVRKSSELQLRSLEAEEGFPTATLQIIAEGDDLAVKQSCAVYLKNRISRSWDMDAARSRPNQTVISQTDKMSIKQNILQVLVASTSSAVRVQIAHIIGTIVSSDVPDHWPQFLEIVLQLLVSHDAREQFAGELALHEILKAWRFRTTKKEYMKEIVSRTFPILVETGKNVLAQDSADAGSMLHIIFKIYKASIQHDLSEHQQQSIVVWGSLFLSAINKEIPVELLPEDEEERERSPWSKAKKHAFYCLNRLFSRFGSPSQLSSRSQEYKPFANTFVNNFAPEILKSYLSIIEKNRTQGLWLSSKSKYFIFDYLCECIKPKSTWSLLKPHVTQIVAEFVFPQVIFNQAQAEQFEDDPVEFIRTSVDPLENFNSPSAAATTFLLALTRNRTKSTFEDVLHFVNSVLTSSKTPQEKYGTLSILIALAPIVMSSKKFGGMMESVFVNHVLPEFSSEFAFMRLIACEMVQKYETWDIKWSNKSNLEAHFRAVVNALSDSQLPVRVLAALALTEQIQHPEVKAAMAPSIAKIVQDLLKLSDEIDLDILSQTMERIVDDFGDELIPFAVDVSRHLGETYMRIMTEQLNIREAAPQGEIDQYVDAGEDKVMAAMGAMKTLQQLVRSLENSQSILKEISSISTHLVVFTVQNEFIELYDEVFELIDCLTFFMRAIPDDLWPVFEALYQSFKGSGVDYLSEMLPSLDNFISYGSPVFAQNPTYRQMAVDIYATAMESEQLGEQDRLVASQLIESVLLHLPGQVDDALPLIIGTAMKQLDPKITRTKSLRLHLLETIINSIIYNPVITLSILEQAGATATFFTTWMSNINLFSRVHDKKLVVVGVCSLMQLTVEQTPPSVQSGWPALFAALLDIVEQLPQAINERDELKERAGEFQDDEEEDFDFAADDVDGGDDEGDIVDEDNEYLEVLAAEAQRLAGEQQQKGKGMGAELGEDEYDDDDEDLEEELTFESPLDSIDVFVRFKHRLTIFQATNPAAATSANGSLDQDRQVKLQNAMNLANERETQGFSA</sequence>
<dbReference type="InterPro" id="IPR011989">
    <property type="entry name" value="ARM-like"/>
</dbReference>
<feature type="domain" description="Importin N-terminal" evidence="9">
    <location>
        <begin position="24"/>
        <end position="101"/>
    </location>
</feature>
<dbReference type="Pfam" id="PF03810">
    <property type="entry name" value="IBN_N"/>
    <property type="match status" value="1"/>
</dbReference>
<dbReference type="Proteomes" id="UP000310689">
    <property type="component" value="Unassembled WGS sequence"/>
</dbReference>
<dbReference type="EMBL" id="SPOI01000007">
    <property type="protein sequence ID" value="TIB42518.1"/>
    <property type="molecule type" value="Genomic_DNA"/>
</dbReference>
<dbReference type="Pfam" id="PF08506">
    <property type="entry name" value="Cse1"/>
    <property type="match status" value="1"/>
</dbReference>
<protein>
    <recommendedName>
        <fullName evidence="9">Importin N-terminal domain-containing protein</fullName>
    </recommendedName>
</protein>
<dbReference type="GO" id="GO:0006606">
    <property type="term" value="P:protein import into nucleus"/>
    <property type="evidence" value="ECO:0007669"/>
    <property type="project" value="TreeGrafter"/>
</dbReference>
<dbReference type="InterPro" id="IPR016024">
    <property type="entry name" value="ARM-type_fold"/>
</dbReference>
<evidence type="ECO:0000256" key="3">
    <source>
        <dbReference type="ARBA" id="ARBA00022448"/>
    </source>
</evidence>
<dbReference type="PROSITE" id="PS50166">
    <property type="entry name" value="IMPORTIN_B_NT"/>
    <property type="match status" value="1"/>
</dbReference>
<dbReference type="InterPro" id="IPR013713">
    <property type="entry name" value="XPO2_central"/>
</dbReference>
<comment type="subcellular location">
    <subcellularLocation>
        <location evidence="2">Cytoplasm</location>
    </subcellularLocation>
    <subcellularLocation>
        <location evidence="1">Nucleus</location>
    </subcellularLocation>
</comment>
<evidence type="ECO:0000313" key="10">
    <source>
        <dbReference type="EMBL" id="TIB42518.1"/>
    </source>
</evidence>
<dbReference type="AlphaFoldDB" id="A0A4T0GWD1"/>
<evidence type="ECO:0000256" key="8">
    <source>
        <dbReference type="SAM" id="MobiDB-lite"/>
    </source>
</evidence>
<feature type="coiled-coil region" evidence="7">
    <location>
        <begin position="878"/>
        <end position="905"/>
    </location>
</feature>
<reference evidence="10 11" key="1">
    <citation type="submission" date="2019-03" db="EMBL/GenBank/DDBJ databases">
        <title>Sequencing 23 genomes of Wallemia ichthyophaga.</title>
        <authorList>
            <person name="Gostincar C."/>
        </authorList>
    </citation>
    <scope>NUCLEOTIDE SEQUENCE [LARGE SCALE GENOMIC DNA]</scope>
    <source>
        <strain evidence="10 11">EXF-6200</strain>
    </source>
</reference>
<dbReference type="GO" id="GO:0005635">
    <property type="term" value="C:nuclear envelope"/>
    <property type="evidence" value="ECO:0007669"/>
    <property type="project" value="TreeGrafter"/>
</dbReference>
<dbReference type="SUPFAM" id="SSF48371">
    <property type="entry name" value="ARM repeat"/>
    <property type="match status" value="1"/>
</dbReference>
<dbReference type="Gene3D" id="1.25.10.10">
    <property type="entry name" value="Leucine-rich Repeat Variant"/>
    <property type="match status" value="1"/>
</dbReference>
<evidence type="ECO:0000256" key="4">
    <source>
        <dbReference type="ARBA" id="ARBA00022490"/>
    </source>
</evidence>
<comment type="caution">
    <text evidence="10">The sequence shown here is derived from an EMBL/GenBank/DDBJ whole genome shotgun (WGS) entry which is preliminary data.</text>
</comment>
<evidence type="ECO:0000256" key="7">
    <source>
        <dbReference type="SAM" id="Coils"/>
    </source>
</evidence>
<evidence type="ECO:0000256" key="2">
    <source>
        <dbReference type="ARBA" id="ARBA00004496"/>
    </source>
</evidence>
<dbReference type="InterPro" id="IPR001494">
    <property type="entry name" value="Importin-beta_N"/>
</dbReference>
<evidence type="ECO:0000256" key="5">
    <source>
        <dbReference type="ARBA" id="ARBA00022927"/>
    </source>
</evidence>
<dbReference type="GO" id="GO:0005829">
    <property type="term" value="C:cytosol"/>
    <property type="evidence" value="ECO:0007669"/>
    <property type="project" value="TreeGrafter"/>
</dbReference>
<keyword evidence="5" id="KW-0653">Protein transport</keyword>
<dbReference type="PANTHER" id="PTHR10997">
    <property type="entry name" value="IMPORTIN-7, 8, 11"/>
    <property type="match status" value="1"/>
</dbReference>
<evidence type="ECO:0000259" key="9">
    <source>
        <dbReference type="PROSITE" id="PS50166"/>
    </source>
</evidence>
<evidence type="ECO:0000313" key="11">
    <source>
        <dbReference type="Proteomes" id="UP000310689"/>
    </source>
</evidence>
<dbReference type="SMART" id="SM00913">
    <property type="entry name" value="IBN_N"/>
    <property type="match status" value="1"/>
</dbReference>
<keyword evidence="3" id="KW-0813">Transport</keyword>
<dbReference type="GO" id="GO:0031267">
    <property type="term" value="F:small GTPase binding"/>
    <property type="evidence" value="ECO:0007669"/>
    <property type="project" value="InterPro"/>
</dbReference>
<keyword evidence="4" id="KW-0963">Cytoplasm</keyword>
<organism evidence="10 11">
    <name type="scientific">Wallemia ichthyophaga</name>
    <dbReference type="NCBI Taxonomy" id="245174"/>
    <lineage>
        <taxon>Eukaryota</taxon>
        <taxon>Fungi</taxon>
        <taxon>Dikarya</taxon>
        <taxon>Basidiomycota</taxon>
        <taxon>Wallemiomycotina</taxon>
        <taxon>Wallemiomycetes</taxon>
        <taxon>Wallemiales</taxon>
        <taxon>Wallemiaceae</taxon>
        <taxon>Wallemia</taxon>
    </lineage>
</organism>
<accession>A0A4T0GWD1</accession>
<gene>
    <name evidence="10" type="ORF">E3P86_00353</name>
</gene>
<keyword evidence="6" id="KW-0539">Nucleus</keyword>
<proteinExistence type="predicted"/>
<evidence type="ECO:0000256" key="1">
    <source>
        <dbReference type="ARBA" id="ARBA00004123"/>
    </source>
</evidence>
<dbReference type="PANTHER" id="PTHR10997:SF18">
    <property type="entry name" value="D-IMPORTIN 7_RANBP7"/>
    <property type="match status" value="1"/>
</dbReference>
<keyword evidence="7" id="KW-0175">Coiled coil</keyword>
<evidence type="ECO:0000256" key="6">
    <source>
        <dbReference type="ARBA" id="ARBA00023242"/>
    </source>
</evidence>